<gene>
    <name evidence="2" type="ORF">IQ230_06940</name>
</gene>
<name>A0ABR9UP98_9CHRO</name>
<dbReference type="Proteomes" id="UP000651156">
    <property type="component" value="Unassembled WGS sequence"/>
</dbReference>
<proteinExistence type="predicted"/>
<evidence type="ECO:0000313" key="3">
    <source>
        <dbReference type="Proteomes" id="UP000651156"/>
    </source>
</evidence>
<sequence length="528" mass="59439">MFGINWWRKFIKAIVSFLVTGLIIAGLIGCSDRSVEETRNRNDTQLNSVPRPTKIAEVSPPEVIQQLHQSLEIHRPQVTILSPQPDEVFQDTTVNIRLQVQDFPIFKNQELDLGPHLNVILDNQPYTNVYNLTEPLVFSDLTPGTHTLRVFATYPWDESFKNEGAYTQTTFHIFAKDNNNSPASNKPLLTYNAPQGTFSAEPVLLDFYLTNAPLHLVAQEHQQNDITDWRIRCTINGDSFILERWQPLYLRGFQPGKNWVQLEFIDEQGNSLANVFNNTIRLITYEPPAKDSLGKLVTGQLSVAEARGIVEQNYVYKSPIIEPTPTPSPSPVPELPSVEEIKPEQPLLDKIEVNQPEQELETDLEKPEQTKPNNLFNRFRRREVEPAPSVTPLIPEVPEESEIPDTEAVPEELLIPAPKQTIPVEPPEPQNSSDVEPLTSSPEAVPSDISPSAPTPALEGIKPLEKQPEGFFNRFRRRSVILPSSEPPQSEVIDLPVPQPETVESAQEEDAADDELELKLGLQENVLP</sequence>
<keyword evidence="3" id="KW-1185">Reference proteome</keyword>
<accession>A0ABR9UP98</accession>
<organism evidence="2 3">
    <name type="scientific">Gloeocapsopsis crepidinum LEGE 06123</name>
    <dbReference type="NCBI Taxonomy" id="588587"/>
    <lineage>
        <taxon>Bacteria</taxon>
        <taxon>Bacillati</taxon>
        <taxon>Cyanobacteriota</taxon>
        <taxon>Cyanophyceae</taxon>
        <taxon>Oscillatoriophycideae</taxon>
        <taxon>Chroococcales</taxon>
        <taxon>Chroococcaceae</taxon>
        <taxon>Gloeocapsopsis</taxon>
    </lineage>
</organism>
<dbReference type="RefSeq" id="WP_193931313.1">
    <property type="nucleotide sequence ID" value="NZ_CAWPMZ010000022.1"/>
</dbReference>
<evidence type="ECO:0008006" key="4">
    <source>
        <dbReference type="Google" id="ProtNLM"/>
    </source>
</evidence>
<evidence type="ECO:0000313" key="2">
    <source>
        <dbReference type="EMBL" id="MBE9190101.1"/>
    </source>
</evidence>
<feature type="compositionally biased region" description="Acidic residues" evidence="1">
    <location>
        <begin position="397"/>
        <end position="410"/>
    </location>
</feature>
<protein>
    <recommendedName>
        <fullName evidence="4">FHA domain containing protein</fullName>
    </recommendedName>
</protein>
<feature type="region of interest" description="Disordered" evidence="1">
    <location>
        <begin position="382"/>
        <end position="513"/>
    </location>
</feature>
<feature type="compositionally biased region" description="Polar residues" evidence="1">
    <location>
        <begin position="430"/>
        <end position="442"/>
    </location>
</feature>
<comment type="caution">
    <text evidence="2">The sequence shown here is derived from an EMBL/GenBank/DDBJ whole genome shotgun (WGS) entry which is preliminary data.</text>
</comment>
<evidence type="ECO:0000256" key="1">
    <source>
        <dbReference type="SAM" id="MobiDB-lite"/>
    </source>
</evidence>
<dbReference type="EMBL" id="JADEWN010000012">
    <property type="protein sequence ID" value="MBE9190101.1"/>
    <property type="molecule type" value="Genomic_DNA"/>
</dbReference>
<reference evidence="2 3" key="1">
    <citation type="submission" date="2020-10" db="EMBL/GenBank/DDBJ databases">
        <authorList>
            <person name="Castelo-Branco R."/>
            <person name="Eusebio N."/>
            <person name="Adriana R."/>
            <person name="Vieira A."/>
            <person name="Brugerolle De Fraissinette N."/>
            <person name="Rezende De Castro R."/>
            <person name="Schneider M.P."/>
            <person name="Vasconcelos V."/>
            <person name="Leao P.N."/>
        </authorList>
    </citation>
    <scope>NUCLEOTIDE SEQUENCE [LARGE SCALE GENOMIC DNA]</scope>
    <source>
        <strain evidence="2 3">LEGE 06123</strain>
    </source>
</reference>